<dbReference type="GO" id="GO:0016020">
    <property type="term" value="C:membrane"/>
    <property type="evidence" value="ECO:0007669"/>
    <property type="project" value="UniProtKB-SubCell"/>
</dbReference>
<reference evidence="7 8" key="1">
    <citation type="submission" date="2020-07" db="EMBL/GenBank/DDBJ databases">
        <title>Sequencing the genomes of 1000 actinobacteria strains.</title>
        <authorList>
            <person name="Klenk H.-P."/>
        </authorList>
    </citation>
    <scope>NUCLEOTIDE SEQUENCE [LARGE SCALE GENOMIC DNA]</scope>
    <source>
        <strain evidence="7 8">DSM 44065</strain>
    </source>
</reference>
<keyword evidence="8" id="KW-1185">Reference proteome</keyword>
<dbReference type="Proteomes" id="UP000587002">
    <property type="component" value="Unassembled WGS sequence"/>
</dbReference>
<dbReference type="GO" id="GO:0030416">
    <property type="term" value="P:methylamine metabolic process"/>
    <property type="evidence" value="ECO:0007669"/>
    <property type="project" value="InterPro"/>
</dbReference>
<protein>
    <submittedName>
        <fullName evidence="7">Thiol-disulfide isomerase/thioredoxin</fullName>
    </submittedName>
</protein>
<dbReference type="UniPathway" id="UPA00895"/>
<feature type="domain" description="Thioredoxin" evidence="6">
    <location>
        <begin position="142"/>
        <end position="286"/>
    </location>
</feature>
<feature type="transmembrane region" description="Helical" evidence="5">
    <location>
        <begin position="68"/>
        <end position="89"/>
    </location>
</feature>
<dbReference type="AlphaFoldDB" id="A0A853ASM9"/>
<keyword evidence="7" id="KW-0413">Isomerase</keyword>
<feature type="transmembrane region" description="Helical" evidence="5">
    <location>
        <begin position="135"/>
        <end position="154"/>
    </location>
</feature>
<dbReference type="Gene3D" id="3.40.30.10">
    <property type="entry name" value="Glutaredoxin"/>
    <property type="match status" value="1"/>
</dbReference>
<feature type="transmembrane region" description="Helical" evidence="5">
    <location>
        <begin position="110"/>
        <end position="129"/>
    </location>
</feature>
<keyword evidence="3 5" id="KW-1133">Transmembrane helix</keyword>
<dbReference type="SUPFAM" id="SSF52833">
    <property type="entry name" value="Thioredoxin-like"/>
    <property type="match status" value="1"/>
</dbReference>
<comment type="subcellular location">
    <subcellularLocation>
        <location evidence="1">Membrane</location>
        <topology evidence="1">Multi-pass membrane protein</topology>
    </subcellularLocation>
</comment>
<evidence type="ECO:0000256" key="5">
    <source>
        <dbReference type="SAM" id="Phobius"/>
    </source>
</evidence>
<evidence type="ECO:0000256" key="4">
    <source>
        <dbReference type="ARBA" id="ARBA00023136"/>
    </source>
</evidence>
<dbReference type="RefSeq" id="WP_179723181.1">
    <property type="nucleotide sequence ID" value="NZ_BAABFH010000001.1"/>
</dbReference>
<dbReference type="Pfam" id="PF07291">
    <property type="entry name" value="MauE"/>
    <property type="match status" value="1"/>
</dbReference>
<comment type="caution">
    <text evidence="7">The sequence shown here is derived from an EMBL/GenBank/DDBJ whole genome shotgun (WGS) entry which is preliminary data.</text>
</comment>
<name>A0A853ASM9_9PSEU</name>
<evidence type="ECO:0000256" key="3">
    <source>
        <dbReference type="ARBA" id="ARBA00022989"/>
    </source>
</evidence>
<keyword evidence="4 5" id="KW-0472">Membrane</keyword>
<evidence type="ECO:0000313" key="7">
    <source>
        <dbReference type="EMBL" id="NYI85291.1"/>
    </source>
</evidence>
<dbReference type="PROSITE" id="PS51352">
    <property type="entry name" value="THIOREDOXIN_2"/>
    <property type="match status" value="1"/>
</dbReference>
<evidence type="ECO:0000313" key="8">
    <source>
        <dbReference type="Proteomes" id="UP000587002"/>
    </source>
</evidence>
<keyword evidence="2 5" id="KW-0812">Transmembrane</keyword>
<dbReference type="InterPro" id="IPR009908">
    <property type="entry name" value="Methylamine_util_MauE"/>
</dbReference>
<gene>
    <name evidence="7" type="ORF">HNR68_003921</name>
</gene>
<dbReference type="InterPro" id="IPR036249">
    <property type="entry name" value="Thioredoxin-like_sf"/>
</dbReference>
<organism evidence="7 8">
    <name type="scientific">Saccharopolyspora hordei</name>
    <dbReference type="NCBI Taxonomy" id="1838"/>
    <lineage>
        <taxon>Bacteria</taxon>
        <taxon>Bacillati</taxon>
        <taxon>Actinomycetota</taxon>
        <taxon>Actinomycetes</taxon>
        <taxon>Pseudonocardiales</taxon>
        <taxon>Pseudonocardiaceae</taxon>
        <taxon>Saccharopolyspora</taxon>
    </lineage>
</organism>
<sequence length="286" mass="28733">MTAAAAALAVAGVLAVAALGKLRDLDRFAEAVAGYQVLPSGWVPAAARAVAGAELVSAVLLVPPPVRLWGAVLAVVLFSAFLTGMGVVLRRGTRVACGCFGAQEEVGTGSLTRTALLLVLAVVAGFGAGTPFEPGQLLVAALLVVVVFGVAALVSRRDGTPSGPVLGSRFEIGTDVSAFAGSGDRVLFAFVSPLCGACRAMLPEFRATADRVPVVLVSSADQVAVREHLAEHGVDLPVVTGPDVFDANGVPGPPYVVVTDGSGAVLAHGGANRPEQVARLLDAAGV</sequence>
<dbReference type="InterPro" id="IPR013766">
    <property type="entry name" value="Thioredoxin_domain"/>
</dbReference>
<proteinExistence type="predicted"/>
<dbReference type="EMBL" id="JACCFJ010000001">
    <property type="protein sequence ID" value="NYI85291.1"/>
    <property type="molecule type" value="Genomic_DNA"/>
</dbReference>
<evidence type="ECO:0000256" key="1">
    <source>
        <dbReference type="ARBA" id="ARBA00004141"/>
    </source>
</evidence>
<evidence type="ECO:0000259" key="6">
    <source>
        <dbReference type="PROSITE" id="PS51352"/>
    </source>
</evidence>
<evidence type="ECO:0000256" key="2">
    <source>
        <dbReference type="ARBA" id="ARBA00022692"/>
    </source>
</evidence>
<accession>A0A853ASM9</accession>
<dbReference type="GO" id="GO:0016853">
    <property type="term" value="F:isomerase activity"/>
    <property type="evidence" value="ECO:0007669"/>
    <property type="project" value="UniProtKB-KW"/>
</dbReference>